<name>A0A4S4A1H5_9FLAO</name>
<feature type="coiled-coil region" evidence="1">
    <location>
        <begin position="254"/>
        <end position="288"/>
    </location>
</feature>
<feature type="domain" description="Peptidase S74" evidence="3">
    <location>
        <begin position="98"/>
        <end position="261"/>
    </location>
</feature>
<keyword evidence="1" id="KW-0175">Coiled coil</keyword>
<protein>
    <submittedName>
        <fullName evidence="4">Tail fiber domain-containing protein</fullName>
    </submittedName>
</protein>
<keyword evidence="2" id="KW-0732">Signal</keyword>
<comment type="caution">
    <text evidence="4">The sequence shown here is derived from an EMBL/GenBank/DDBJ whole genome shotgun (WGS) entry which is preliminary data.</text>
</comment>
<evidence type="ECO:0000256" key="2">
    <source>
        <dbReference type="SAM" id="SignalP"/>
    </source>
</evidence>
<dbReference type="InterPro" id="IPR030392">
    <property type="entry name" value="S74_ICA"/>
</dbReference>
<dbReference type="Proteomes" id="UP000307507">
    <property type="component" value="Unassembled WGS sequence"/>
</dbReference>
<evidence type="ECO:0000259" key="3">
    <source>
        <dbReference type="PROSITE" id="PS51688"/>
    </source>
</evidence>
<evidence type="ECO:0000313" key="5">
    <source>
        <dbReference type="Proteomes" id="UP000307507"/>
    </source>
</evidence>
<keyword evidence="5" id="KW-1185">Reference proteome</keyword>
<evidence type="ECO:0000256" key="1">
    <source>
        <dbReference type="SAM" id="Coils"/>
    </source>
</evidence>
<feature type="chain" id="PRO_5020336560" evidence="2">
    <location>
        <begin position="26"/>
        <end position="300"/>
    </location>
</feature>
<dbReference type="EMBL" id="SSNZ01000002">
    <property type="protein sequence ID" value="THF51779.1"/>
    <property type="molecule type" value="Genomic_DNA"/>
</dbReference>
<dbReference type="AlphaFoldDB" id="A0A4S4A1H5"/>
<sequence>MIPTMKKNYWLLGTLLVILSNPIQAQTEAMKILPNGNVGIGTSTPTQAKLVVSGEQSTNANGMFMYGYRSSKILDSGTVKNSIYATDGVTAQQFNVVSDARIKKILGVSNTARDLDILSRIEITDYKMIDSVQRGNQVYKKVIAQQVEQVYPLAVNTKQTEVIPNIYQLSTLKNGWISVPTKDLAVGDKIKLVFSSETMLTDIQAISKEGIRVNCPKEGSVFVYGKEVHDFHSVDYEAIAMLNVSATQALLKRIEMLEAKNTNLVQAVGKLEKEQQTTNDRLKAIEKLVLPVVAENDAVK</sequence>
<dbReference type="Pfam" id="PF13884">
    <property type="entry name" value="Peptidase_S74"/>
    <property type="match status" value="1"/>
</dbReference>
<accession>A0A4S4A1H5</accession>
<evidence type="ECO:0000313" key="4">
    <source>
        <dbReference type="EMBL" id="THF51779.1"/>
    </source>
</evidence>
<reference evidence="4 5" key="1">
    <citation type="submission" date="2019-04" db="EMBL/GenBank/DDBJ databases">
        <title>Flavobacterium sp. nov. isolated from construction timber.</title>
        <authorList>
            <person name="Lin S.-Y."/>
            <person name="Chang C.-T."/>
            <person name="Young C.-C."/>
        </authorList>
    </citation>
    <scope>NUCLEOTIDE SEQUENCE [LARGE SCALE GENOMIC DNA]</scope>
    <source>
        <strain evidence="4 5">CC-CTC003</strain>
    </source>
</reference>
<feature type="signal peptide" evidence="2">
    <location>
        <begin position="1"/>
        <end position="25"/>
    </location>
</feature>
<proteinExistence type="predicted"/>
<dbReference type="OrthoDB" id="1316648at2"/>
<organism evidence="4 5">
    <name type="scientific">Flavobacterium supellecticarium</name>
    <dbReference type="NCBI Taxonomy" id="2565924"/>
    <lineage>
        <taxon>Bacteria</taxon>
        <taxon>Pseudomonadati</taxon>
        <taxon>Bacteroidota</taxon>
        <taxon>Flavobacteriia</taxon>
        <taxon>Flavobacteriales</taxon>
        <taxon>Flavobacteriaceae</taxon>
        <taxon>Flavobacterium</taxon>
    </lineage>
</organism>
<gene>
    <name evidence="4" type="ORF">E6C50_08465</name>
</gene>
<dbReference type="PROSITE" id="PS51688">
    <property type="entry name" value="ICA"/>
    <property type="match status" value="1"/>
</dbReference>